<feature type="domain" description="DinB-like" evidence="1">
    <location>
        <begin position="12"/>
        <end position="161"/>
    </location>
</feature>
<dbReference type="InterPro" id="IPR034660">
    <property type="entry name" value="DinB/YfiT-like"/>
</dbReference>
<dbReference type="STRING" id="407022.SAMN05661044_00935"/>
<evidence type="ECO:0000313" key="2">
    <source>
        <dbReference type="EMBL" id="SEK70335.1"/>
    </source>
</evidence>
<proteinExistence type="predicted"/>
<keyword evidence="3" id="KW-1185">Reference proteome</keyword>
<dbReference type="SUPFAM" id="SSF109854">
    <property type="entry name" value="DinB/YfiT-like putative metalloenzymes"/>
    <property type="match status" value="1"/>
</dbReference>
<name>A0A1H7JAL7_OLID1</name>
<dbReference type="Proteomes" id="UP000199421">
    <property type="component" value="Unassembled WGS sequence"/>
</dbReference>
<organism evidence="2 3">
    <name type="scientific">Olivibacter domesticus</name>
    <name type="common">Pseudosphingobacterium domesticum</name>
    <dbReference type="NCBI Taxonomy" id="407022"/>
    <lineage>
        <taxon>Bacteria</taxon>
        <taxon>Pseudomonadati</taxon>
        <taxon>Bacteroidota</taxon>
        <taxon>Sphingobacteriia</taxon>
        <taxon>Sphingobacteriales</taxon>
        <taxon>Sphingobacteriaceae</taxon>
        <taxon>Olivibacter</taxon>
    </lineage>
</organism>
<dbReference type="AlphaFoldDB" id="A0A1H7JAL7"/>
<evidence type="ECO:0000313" key="3">
    <source>
        <dbReference type="Proteomes" id="UP000199421"/>
    </source>
</evidence>
<sequence length="171" mass="19602">MKNQYNELIQAFDGITNELLQLLHSLTEGQLNGVLIPGKWTPGQLGLHLYKAYAAIYILKGNTKPANRPIDQKVAKIKGVLLNFDNSYEAPVEVIPTGAPVQKRRLLKGLEERVVAYKEVLLHQDLAVICTDFAIPEYGEFTRLEWLWFDTYHTMRHVKQLKQMLQLAKED</sequence>
<dbReference type="Gene3D" id="1.20.120.450">
    <property type="entry name" value="dinb family like domain"/>
    <property type="match status" value="1"/>
</dbReference>
<dbReference type="EMBL" id="FOAF01000001">
    <property type="protein sequence ID" value="SEK70335.1"/>
    <property type="molecule type" value="Genomic_DNA"/>
</dbReference>
<gene>
    <name evidence="2" type="ORF">SAMN05661044_00935</name>
</gene>
<evidence type="ECO:0000259" key="1">
    <source>
        <dbReference type="Pfam" id="PF12867"/>
    </source>
</evidence>
<dbReference type="Pfam" id="PF12867">
    <property type="entry name" value="DinB_2"/>
    <property type="match status" value="1"/>
</dbReference>
<reference evidence="3" key="1">
    <citation type="submission" date="2016-10" db="EMBL/GenBank/DDBJ databases">
        <authorList>
            <person name="Varghese N."/>
            <person name="Submissions S."/>
        </authorList>
    </citation>
    <scope>NUCLEOTIDE SEQUENCE [LARGE SCALE GENOMIC DNA]</scope>
    <source>
        <strain evidence="3">DSM 18733</strain>
    </source>
</reference>
<dbReference type="RefSeq" id="WP_093319088.1">
    <property type="nucleotide sequence ID" value="NZ_FOAF01000001.1"/>
</dbReference>
<dbReference type="InterPro" id="IPR024775">
    <property type="entry name" value="DinB-like"/>
</dbReference>
<protein>
    <submittedName>
        <fullName evidence="2">DinB superfamily protein</fullName>
    </submittedName>
</protein>
<accession>A0A1H7JAL7</accession>
<dbReference type="OrthoDB" id="679284at2"/>